<evidence type="ECO:0000313" key="8">
    <source>
        <dbReference type="Proteomes" id="UP001596972"/>
    </source>
</evidence>
<dbReference type="RefSeq" id="WP_378299235.1">
    <property type="nucleotide sequence ID" value="NZ_JBHTJA010000028.1"/>
</dbReference>
<dbReference type="PANTHER" id="PTHR43557">
    <property type="entry name" value="APOPTOSIS-INDUCING FACTOR 1"/>
    <property type="match status" value="1"/>
</dbReference>
<keyword evidence="4" id="KW-0560">Oxidoreductase</keyword>
<keyword evidence="2" id="KW-0285">Flavoprotein</keyword>
<dbReference type="InterPro" id="IPR028202">
    <property type="entry name" value="Reductase_C"/>
</dbReference>
<evidence type="ECO:0000313" key="7">
    <source>
        <dbReference type="EMBL" id="MFD0901944.1"/>
    </source>
</evidence>
<dbReference type="Pfam" id="PF07992">
    <property type="entry name" value="Pyr_redox_2"/>
    <property type="match status" value="1"/>
</dbReference>
<accession>A0ABW3ER05</accession>
<comment type="caution">
    <text evidence="7">The sequence shown here is derived from an EMBL/GenBank/DDBJ whole genome shotgun (WGS) entry which is preliminary data.</text>
</comment>
<dbReference type="Pfam" id="PF14759">
    <property type="entry name" value="Reductase_C"/>
    <property type="match status" value="1"/>
</dbReference>
<name>A0ABW3ER05_9ACTN</name>
<dbReference type="Proteomes" id="UP001596972">
    <property type="component" value="Unassembled WGS sequence"/>
</dbReference>
<protein>
    <submittedName>
        <fullName evidence="7">NAD(P)/FAD-dependent oxidoreductase</fullName>
    </submittedName>
</protein>
<dbReference type="EMBL" id="JBHTJA010000028">
    <property type="protein sequence ID" value="MFD0901944.1"/>
    <property type="molecule type" value="Genomic_DNA"/>
</dbReference>
<evidence type="ECO:0000259" key="6">
    <source>
        <dbReference type="Pfam" id="PF14759"/>
    </source>
</evidence>
<keyword evidence="3" id="KW-0274">FAD</keyword>
<proteinExistence type="predicted"/>
<evidence type="ECO:0000256" key="4">
    <source>
        <dbReference type="ARBA" id="ARBA00023002"/>
    </source>
</evidence>
<evidence type="ECO:0000259" key="5">
    <source>
        <dbReference type="Pfam" id="PF07992"/>
    </source>
</evidence>
<gene>
    <name evidence="7" type="ORF">ACFQ11_16205</name>
</gene>
<dbReference type="InterPro" id="IPR036188">
    <property type="entry name" value="FAD/NAD-bd_sf"/>
</dbReference>
<evidence type="ECO:0000256" key="3">
    <source>
        <dbReference type="ARBA" id="ARBA00022827"/>
    </source>
</evidence>
<dbReference type="InterPro" id="IPR016156">
    <property type="entry name" value="FAD/NAD-linked_Rdtase_dimer_sf"/>
</dbReference>
<feature type="domain" description="FAD/NAD(P)-binding" evidence="5">
    <location>
        <begin position="6"/>
        <end position="305"/>
    </location>
</feature>
<dbReference type="Gene3D" id="3.30.390.30">
    <property type="match status" value="1"/>
</dbReference>
<organism evidence="7 8">
    <name type="scientific">Actinomadura sediminis</name>
    <dbReference type="NCBI Taxonomy" id="1038904"/>
    <lineage>
        <taxon>Bacteria</taxon>
        <taxon>Bacillati</taxon>
        <taxon>Actinomycetota</taxon>
        <taxon>Actinomycetes</taxon>
        <taxon>Streptosporangiales</taxon>
        <taxon>Thermomonosporaceae</taxon>
        <taxon>Actinomadura</taxon>
    </lineage>
</organism>
<evidence type="ECO:0000256" key="2">
    <source>
        <dbReference type="ARBA" id="ARBA00022630"/>
    </source>
</evidence>
<feature type="domain" description="Reductase C-terminal" evidence="6">
    <location>
        <begin position="325"/>
        <end position="386"/>
    </location>
</feature>
<reference evidence="8" key="1">
    <citation type="journal article" date="2019" name="Int. J. Syst. Evol. Microbiol.">
        <title>The Global Catalogue of Microorganisms (GCM) 10K type strain sequencing project: providing services to taxonomists for standard genome sequencing and annotation.</title>
        <authorList>
            <consortium name="The Broad Institute Genomics Platform"/>
            <consortium name="The Broad Institute Genome Sequencing Center for Infectious Disease"/>
            <person name="Wu L."/>
            <person name="Ma J."/>
        </authorList>
    </citation>
    <scope>NUCLEOTIDE SEQUENCE [LARGE SCALE GENOMIC DNA]</scope>
    <source>
        <strain evidence="8">JCM 31202</strain>
    </source>
</reference>
<dbReference type="InterPro" id="IPR050446">
    <property type="entry name" value="FAD-oxidoreductase/Apoptosis"/>
</dbReference>
<comment type="cofactor">
    <cofactor evidence="1">
        <name>FAD</name>
        <dbReference type="ChEBI" id="CHEBI:57692"/>
    </cofactor>
</comment>
<dbReference type="Gene3D" id="3.50.50.60">
    <property type="entry name" value="FAD/NAD(P)-binding domain"/>
    <property type="match status" value="2"/>
</dbReference>
<dbReference type="PANTHER" id="PTHR43557:SF2">
    <property type="entry name" value="RIESKE DOMAIN-CONTAINING PROTEIN-RELATED"/>
    <property type="match status" value="1"/>
</dbReference>
<dbReference type="PRINTS" id="PR00368">
    <property type="entry name" value="FADPNR"/>
</dbReference>
<keyword evidence="8" id="KW-1185">Reference proteome</keyword>
<dbReference type="PRINTS" id="PR00411">
    <property type="entry name" value="PNDRDTASEI"/>
</dbReference>
<dbReference type="InterPro" id="IPR023753">
    <property type="entry name" value="FAD/NAD-binding_dom"/>
</dbReference>
<dbReference type="SUPFAM" id="SSF55424">
    <property type="entry name" value="FAD/NAD-linked reductases, dimerisation (C-terminal) domain"/>
    <property type="match status" value="1"/>
</dbReference>
<dbReference type="SUPFAM" id="SSF51905">
    <property type="entry name" value="FAD/NAD(P)-binding domain"/>
    <property type="match status" value="1"/>
</dbReference>
<sequence>MRSPRSVVVAGAGAAGVAAAETLRREGYAGSLVLLGAEPALPYDRPPLSKQVLTGAWEPGRTVLRDADHYAGLDVRLVRGRAAGLDVGRALVRVEGAPDLPFDALVIATGLRPRRLPEGRDLAGVHVLRDRPDALALRADLETARAAGLRAVVVGAGFLGLEVAASARSMGLEVTVADPLPVPMMRQVGPRVGAAVAALHRDRGVDLRMGAGVQEMVAADGRVTAVTLSDGTTVPAGVVLVAVGAEPAVEWLRGSGVPLGDGVECDEHCRAAPGIYAAGDVASWLNPRYGRRMRLEHRMNATDQGAAAAHNLLHGDVRPFAPLPYFWSDQYDVKIQAHGVFPEESDVTIEEGSVEDGRFVALYRSGGELTGVLGWNLPARVLPYRKRLLER</sequence>
<evidence type="ECO:0000256" key="1">
    <source>
        <dbReference type="ARBA" id="ARBA00001974"/>
    </source>
</evidence>